<dbReference type="EMBL" id="VOHK01000001">
    <property type="protein sequence ID" value="TWT23546.1"/>
    <property type="molecule type" value="Genomic_DNA"/>
</dbReference>
<dbReference type="RefSeq" id="WP_146384748.1">
    <property type="nucleotide sequence ID" value="NZ_VOHK01000001.1"/>
</dbReference>
<accession>A0A5C5UC76</accession>
<gene>
    <name evidence="1" type="ORF">FQY83_02595</name>
</gene>
<comment type="caution">
    <text evidence="1">The sequence shown here is derived from an EMBL/GenBank/DDBJ whole genome shotgun (WGS) entry which is preliminary data.</text>
</comment>
<protein>
    <submittedName>
        <fullName evidence="1">DUF4276 family protein</fullName>
    </submittedName>
</protein>
<reference evidence="1 2" key="1">
    <citation type="journal article" date="2008" name="Int. J. Syst. Evol. Microbiol.">
        <title>Luteimonas marina sp. nov., isolated from seawater.</title>
        <authorList>
            <person name="Baik K.S."/>
            <person name="Park S.C."/>
            <person name="Kim M.S."/>
            <person name="Kim E.M."/>
            <person name="Park C."/>
            <person name="Chun J."/>
            <person name="Seong C.N."/>
        </authorList>
    </citation>
    <scope>NUCLEOTIDE SEQUENCE [LARGE SCALE GENOMIC DNA]</scope>
    <source>
        <strain evidence="1 2">FR1330</strain>
    </source>
</reference>
<dbReference type="AlphaFoldDB" id="A0A5C5UC76"/>
<dbReference type="Proteomes" id="UP000319980">
    <property type="component" value="Unassembled WGS sequence"/>
</dbReference>
<evidence type="ECO:0000313" key="1">
    <source>
        <dbReference type="EMBL" id="TWT23546.1"/>
    </source>
</evidence>
<sequence>MKPAFLVDGVTEQKFIQTICKDRPVKIINCNGDSVSAEAIAKRAASLIRLWGGRCFPIVILVDRESRGESAENFCATLVDSIRDEGIEDQLIVGVADRMIENWMLGDPDIWPDAEDLDDVDGFRGSSVVKQRMPEYGKAANGPSLLARCKASAISLRSRSFRTFIDQLSLLRCAWLRR</sequence>
<keyword evidence="2" id="KW-1185">Reference proteome</keyword>
<proteinExistence type="predicted"/>
<organism evidence="1 2">
    <name type="scientific">Luteimonas marina</name>
    <dbReference type="NCBI Taxonomy" id="488485"/>
    <lineage>
        <taxon>Bacteria</taxon>
        <taxon>Pseudomonadati</taxon>
        <taxon>Pseudomonadota</taxon>
        <taxon>Gammaproteobacteria</taxon>
        <taxon>Lysobacterales</taxon>
        <taxon>Lysobacteraceae</taxon>
        <taxon>Luteimonas</taxon>
    </lineage>
</organism>
<name>A0A5C5UC76_9GAMM</name>
<dbReference type="OrthoDB" id="9801478at2"/>
<evidence type="ECO:0000313" key="2">
    <source>
        <dbReference type="Proteomes" id="UP000319980"/>
    </source>
</evidence>